<organism evidence="2 3">
    <name type="scientific">Seongchinamella unica</name>
    <dbReference type="NCBI Taxonomy" id="2547392"/>
    <lineage>
        <taxon>Bacteria</taxon>
        <taxon>Pseudomonadati</taxon>
        <taxon>Pseudomonadota</taxon>
        <taxon>Gammaproteobacteria</taxon>
        <taxon>Cellvibrionales</taxon>
        <taxon>Halieaceae</taxon>
        <taxon>Seongchinamella</taxon>
    </lineage>
</organism>
<keyword evidence="3" id="KW-1185">Reference proteome</keyword>
<accession>A0A4R5LU78</accession>
<gene>
    <name evidence="2" type="ORF">E2F43_01210</name>
</gene>
<keyword evidence="1" id="KW-1133">Transmembrane helix</keyword>
<protein>
    <submittedName>
        <fullName evidence="2">Uncharacterized protein</fullName>
    </submittedName>
</protein>
<evidence type="ECO:0000313" key="2">
    <source>
        <dbReference type="EMBL" id="TDG14891.1"/>
    </source>
</evidence>
<keyword evidence="1" id="KW-0812">Transmembrane</keyword>
<dbReference type="EMBL" id="SMSE01000001">
    <property type="protein sequence ID" value="TDG14891.1"/>
    <property type="molecule type" value="Genomic_DNA"/>
</dbReference>
<evidence type="ECO:0000256" key="1">
    <source>
        <dbReference type="SAM" id="Phobius"/>
    </source>
</evidence>
<comment type="caution">
    <text evidence="2">The sequence shown here is derived from an EMBL/GenBank/DDBJ whole genome shotgun (WGS) entry which is preliminary data.</text>
</comment>
<dbReference type="Proteomes" id="UP000295554">
    <property type="component" value="Unassembled WGS sequence"/>
</dbReference>
<evidence type="ECO:0000313" key="3">
    <source>
        <dbReference type="Proteomes" id="UP000295554"/>
    </source>
</evidence>
<proteinExistence type="predicted"/>
<keyword evidence="1" id="KW-0472">Membrane</keyword>
<dbReference type="RefSeq" id="WP_133209056.1">
    <property type="nucleotide sequence ID" value="NZ_SMSE01000001.1"/>
</dbReference>
<name>A0A4R5LU78_9GAMM</name>
<dbReference type="AlphaFoldDB" id="A0A4R5LU78"/>
<sequence>MSVKLRKQVFANSDERMIVQAGLFLICLALSAVGVGALAFLCFLPAAALVELLSAISPRGNSRRM</sequence>
<reference evidence="2 3" key="1">
    <citation type="submission" date="2019-03" db="EMBL/GenBank/DDBJ databases">
        <title>Seongchinamella monodicae gen. nov., sp. nov., a novel member of the Gammaproteobacteria isolated from a tidal mudflat of beach.</title>
        <authorList>
            <person name="Yang H.G."/>
            <person name="Kang J.W."/>
            <person name="Lee S.D."/>
        </authorList>
    </citation>
    <scope>NUCLEOTIDE SEQUENCE [LARGE SCALE GENOMIC DNA]</scope>
    <source>
        <strain evidence="2 3">GH4-78</strain>
    </source>
</reference>
<feature type="transmembrane region" description="Helical" evidence="1">
    <location>
        <begin position="21"/>
        <end position="48"/>
    </location>
</feature>